<keyword evidence="2" id="KW-0560">Oxidoreductase</keyword>
<comment type="similarity">
    <text evidence="1">Belongs to the zinc-containing alcohol dehydrogenase family.</text>
</comment>
<sequence length="342" mass="36764">MKEALVAPGPKVKVVESPIPEPNDDQVRIRVIVSGSNPKDWKYPMVTGTTANQGDDIAGIVDKVGANVTEFKLGDRVAAFHEIGKPGGSYAEYAIAWQHTTFHIPKSTSFEEASTIPLASMTAALGLYLTLGLPQPWTPAKEPTPVVLYGAASAVGSYAIQLAKQSNIHPLICVAGRSIAHVEKLIDRNKGDVVVDYREGDDAVVENIKKVLGHTKLLHALDSVSEKGSYRNLGKVVAPGGTITTLLPVMEQDAIPDVVAAPLTFVGSVHRDAQDFGHVYYRYITKGLRDGWFKPQPHVVVAGGLEGIQEGMDKLAAGRATALKFVFRILETNGVDKDLDLI</sequence>
<dbReference type="CDD" id="cd08249">
    <property type="entry name" value="enoyl_reductase_like"/>
    <property type="match status" value="1"/>
</dbReference>
<feature type="domain" description="Enoyl reductase (ER)" evidence="3">
    <location>
        <begin position="9"/>
        <end position="323"/>
    </location>
</feature>
<dbReference type="AlphaFoldDB" id="R8BNI4"/>
<dbReference type="InterPro" id="IPR011032">
    <property type="entry name" value="GroES-like_sf"/>
</dbReference>
<evidence type="ECO:0000256" key="2">
    <source>
        <dbReference type="ARBA" id="ARBA00023002"/>
    </source>
</evidence>
<reference evidence="5" key="1">
    <citation type="journal article" date="2013" name="Genome Announc.">
        <title>Draft genome sequence of the ascomycete Phaeoacremonium aleophilum strain UCR-PA7, a causal agent of the esca disease complex in grapevines.</title>
        <authorList>
            <person name="Blanco-Ulate B."/>
            <person name="Rolshausen P."/>
            <person name="Cantu D."/>
        </authorList>
    </citation>
    <scope>NUCLEOTIDE SEQUENCE [LARGE SCALE GENOMIC DNA]</scope>
    <source>
        <strain evidence="5">UCR-PA7</strain>
    </source>
</reference>
<name>R8BNI4_PHAM7</name>
<dbReference type="GO" id="GO:0016651">
    <property type="term" value="F:oxidoreductase activity, acting on NAD(P)H"/>
    <property type="evidence" value="ECO:0007669"/>
    <property type="project" value="InterPro"/>
</dbReference>
<evidence type="ECO:0000313" key="5">
    <source>
        <dbReference type="Proteomes" id="UP000014074"/>
    </source>
</evidence>
<evidence type="ECO:0000259" key="3">
    <source>
        <dbReference type="SMART" id="SM00829"/>
    </source>
</evidence>
<dbReference type="GeneID" id="19323895"/>
<dbReference type="PANTHER" id="PTHR45348:SF5">
    <property type="entry name" value="OXIDOREDUCTASE, PUTATIVE (AFU_ORTHOLOGUE AFUA_8G01420)-RELATED"/>
    <property type="match status" value="1"/>
</dbReference>
<keyword evidence="5" id="KW-1185">Reference proteome</keyword>
<gene>
    <name evidence="4" type="ORF">UCRPA7_3537</name>
</gene>
<dbReference type="Gene3D" id="3.90.180.10">
    <property type="entry name" value="Medium-chain alcohol dehydrogenases, catalytic domain"/>
    <property type="match status" value="1"/>
</dbReference>
<dbReference type="KEGG" id="tmn:UCRPA7_3537"/>
<dbReference type="PANTHER" id="PTHR45348">
    <property type="entry name" value="HYPOTHETICAL OXIDOREDUCTASE (EUROFUNG)"/>
    <property type="match status" value="1"/>
</dbReference>
<dbReference type="InterPro" id="IPR047122">
    <property type="entry name" value="Trans-enoyl_RdTase-like"/>
</dbReference>
<dbReference type="EMBL" id="KB933059">
    <property type="protein sequence ID" value="EOO00901.1"/>
    <property type="molecule type" value="Genomic_DNA"/>
</dbReference>
<organism evidence="4 5">
    <name type="scientific">Phaeoacremonium minimum (strain UCR-PA7)</name>
    <name type="common">Esca disease fungus</name>
    <name type="synonym">Togninia minima</name>
    <dbReference type="NCBI Taxonomy" id="1286976"/>
    <lineage>
        <taxon>Eukaryota</taxon>
        <taxon>Fungi</taxon>
        <taxon>Dikarya</taxon>
        <taxon>Ascomycota</taxon>
        <taxon>Pezizomycotina</taxon>
        <taxon>Sordariomycetes</taxon>
        <taxon>Sordariomycetidae</taxon>
        <taxon>Togniniales</taxon>
        <taxon>Togniniaceae</taxon>
        <taxon>Phaeoacremonium</taxon>
    </lineage>
</organism>
<dbReference type="InterPro" id="IPR036291">
    <property type="entry name" value="NAD(P)-bd_dom_sf"/>
</dbReference>
<dbReference type="Pfam" id="PF08240">
    <property type="entry name" value="ADH_N"/>
    <property type="match status" value="1"/>
</dbReference>
<dbReference type="SUPFAM" id="SSF51735">
    <property type="entry name" value="NAD(P)-binding Rossmann-fold domains"/>
    <property type="match status" value="1"/>
</dbReference>
<proteinExistence type="inferred from homology"/>
<dbReference type="RefSeq" id="XP_007914259.1">
    <property type="nucleotide sequence ID" value="XM_007916068.1"/>
</dbReference>
<dbReference type="InterPro" id="IPR013154">
    <property type="entry name" value="ADH-like_N"/>
</dbReference>
<dbReference type="SUPFAM" id="SSF50129">
    <property type="entry name" value="GroES-like"/>
    <property type="match status" value="1"/>
</dbReference>
<dbReference type="eggNOG" id="KOG1198">
    <property type="taxonomic scope" value="Eukaryota"/>
</dbReference>
<dbReference type="OrthoDB" id="3233595at2759"/>
<dbReference type="InterPro" id="IPR020843">
    <property type="entry name" value="ER"/>
</dbReference>
<dbReference type="SMART" id="SM00829">
    <property type="entry name" value="PKS_ER"/>
    <property type="match status" value="1"/>
</dbReference>
<evidence type="ECO:0000256" key="1">
    <source>
        <dbReference type="ARBA" id="ARBA00008072"/>
    </source>
</evidence>
<evidence type="ECO:0000313" key="4">
    <source>
        <dbReference type="EMBL" id="EOO00901.1"/>
    </source>
</evidence>
<dbReference type="Proteomes" id="UP000014074">
    <property type="component" value="Unassembled WGS sequence"/>
</dbReference>
<accession>R8BNI4</accession>
<dbReference type="HOGENOM" id="CLU_026673_16_0_1"/>
<protein>
    <submittedName>
        <fullName evidence="4">Putative alcohol dehydrogenase protein</fullName>
    </submittedName>
</protein>
<dbReference type="Gene3D" id="3.40.50.720">
    <property type="entry name" value="NAD(P)-binding Rossmann-like Domain"/>
    <property type="match status" value="1"/>
</dbReference>